<dbReference type="InterPro" id="IPR002893">
    <property type="entry name" value="Znf_MYND"/>
</dbReference>
<evidence type="ECO:0000313" key="7">
    <source>
        <dbReference type="EMBL" id="ORX57676.1"/>
    </source>
</evidence>
<dbReference type="Gene3D" id="6.10.140.2220">
    <property type="match status" value="1"/>
</dbReference>
<evidence type="ECO:0000256" key="5">
    <source>
        <dbReference type="PROSITE-ProRule" id="PRU00339"/>
    </source>
</evidence>
<accession>A0A1Y1VKN7</accession>
<dbReference type="SUPFAM" id="SSF48452">
    <property type="entry name" value="TPR-like"/>
    <property type="match status" value="1"/>
</dbReference>
<dbReference type="PROSITE" id="PS50865">
    <property type="entry name" value="ZF_MYND_2"/>
    <property type="match status" value="1"/>
</dbReference>
<reference evidence="7 8" key="2">
    <citation type="submission" date="2016-08" db="EMBL/GenBank/DDBJ databases">
        <title>Pervasive Adenine N6-methylation of Active Genes in Fungi.</title>
        <authorList>
            <consortium name="DOE Joint Genome Institute"/>
            <person name="Mondo S.J."/>
            <person name="Dannebaum R.O."/>
            <person name="Kuo R.C."/>
            <person name="Labutti K."/>
            <person name="Haridas S."/>
            <person name="Kuo A."/>
            <person name="Salamov A."/>
            <person name="Ahrendt S.R."/>
            <person name="Lipzen A."/>
            <person name="Sullivan W."/>
            <person name="Andreopoulos W.B."/>
            <person name="Clum A."/>
            <person name="Lindquist E."/>
            <person name="Daum C."/>
            <person name="Ramamoorthy G.K."/>
            <person name="Gryganskyi A."/>
            <person name="Culley D."/>
            <person name="Magnuson J.K."/>
            <person name="James T.Y."/>
            <person name="O'Malley M.A."/>
            <person name="Stajich J.E."/>
            <person name="Spatafora J.W."/>
            <person name="Visel A."/>
            <person name="Grigoriev I.V."/>
        </authorList>
    </citation>
    <scope>NUCLEOTIDE SEQUENCE [LARGE SCALE GENOMIC DNA]</scope>
    <source>
        <strain evidence="7 8">S4</strain>
    </source>
</reference>
<dbReference type="InterPro" id="IPR011990">
    <property type="entry name" value="TPR-like_helical_dom_sf"/>
</dbReference>
<gene>
    <name evidence="7" type="ORF">BCR32DRAFT_298559</name>
</gene>
<evidence type="ECO:0000256" key="3">
    <source>
        <dbReference type="ARBA" id="ARBA00022833"/>
    </source>
</evidence>
<protein>
    <recommendedName>
        <fullName evidence="6">MYND-type domain-containing protein</fullName>
    </recommendedName>
</protein>
<keyword evidence="1" id="KW-0479">Metal-binding</keyword>
<dbReference type="SMART" id="SM00028">
    <property type="entry name" value="TPR"/>
    <property type="match status" value="1"/>
</dbReference>
<dbReference type="PROSITE" id="PS50005">
    <property type="entry name" value="TPR"/>
    <property type="match status" value="1"/>
</dbReference>
<sequence length="381" mass="43423">MNLASTSSIKVDYNDSKKQRLIYPENILDQKTGQQFAEASRMFEEANIALKVATNDASYAPAVLGFASGYLLQPRIVDIERGIFSSDKGAILRSILLDKERRENLYKTEDENFNRTVKIAAHILIAFEEYSHLNSLASVPKNLLGKIGVQTGEMIIKSALQAWDDVIAIESENSLFWYMKGEVLATIGRQDDAIVCFRKGIDMNPNDYRSAFGLALNLPTYTLKPKVIEETLKALDIYLENAPICDENMYHACFYKIMLITGNKVVSDTWKKFLDENPGLLDTIVELWKKGFKAFTILERWFPSRIDYLLYKKTILTMEGLYNEGLIKDVEGVHVCDFCGKDNGKLMRCKACNVALYCSKEDQEKHWPKHKGICKKYNVKI</sequence>
<dbReference type="STRING" id="1754192.A0A1Y1VKN7"/>
<dbReference type="SUPFAM" id="SSF144232">
    <property type="entry name" value="HIT/MYND zinc finger-like"/>
    <property type="match status" value="1"/>
</dbReference>
<dbReference type="OrthoDB" id="2112002at2759"/>
<keyword evidence="8" id="KW-1185">Reference proteome</keyword>
<comment type="caution">
    <text evidence="7">The sequence shown here is derived from an EMBL/GenBank/DDBJ whole genome shotgun (WGS) entry which is preliminary data.</text>
</comment>
<evidence type="ECO:0000313" key="8">
    <source>
        <dbReference type="Proteomes" id="UP000193944"/>
    </source>
</evidence>
<organism evidence="7 8">
    <name type="scientific">Anaeromyces robustus</name>
    <dbReference type="NCBI Taxonomy" id="1754192"/>
    <lineage>
        <taxon>Eukaryota</taxon>
        <taxon>Fungi</taxon>
        <taxon>Fungi incertae sedis</taxon>
        <taxon>Chytridiomycota</taxon>
        <taxon>Chytridiomycota incertae sedis</taxon>
        <taxon>Neocallimastigomycetes</taxon>
        <taxon>Neocallimastigales</taxon>
        <taxon>Neocallimastigaceae</taxon>
        <taxon>Anaeromyces</taxon>
    </lineage>
</organism>
<feature type="domain" description="MYND-type" evidence="6">
    <location>
        <begin position="336"/>
        <end position="374"/>
    </location>
</feature>
<dbReference type="Gene3D" id="1.25.40.10">
    <property type="entry name" value="Tetratricopeptide repeat domain"/>
    <property type="match status" value="1"/>
</dbReference>
<evidence type="ECO:0000256" key="1">
    <source>
        <dbReference type="ARBA" id="ARBA00022723"/>
    </source>
</evidence>
<feature type="repeat" description="TPR" evidence="5">
    <location>
        <begin position="174"/>
        <end position="207"/>
    </location>
</feature>
<dbReference type="AlphaFoldDB" id="A0A1Y1VKN7"/>
<evidence type="ECO:0000256" key="2">
    <source>
        <dbReference type="ARBA" id="ARBA00022771"/>
    </source>
</evidence>
<name>A0A1Y1VKN7_9FUNG</name>
<evidence type="ECO:0000259" key="6">
    <source>
        <dbReference type="PROSITE" id="PS50865"/>
    </source>
</evidence>
<keyword evidence="5" id="KW-0802">TPR repeat</keyword>
<keyword evidence="2 4" id="KW-0863">Zinc-finger</keyword>
<dbReference type="InterPro" id="IPR019734">
    <property type="entry name" value="TPR_rpt"/>
</dbReference>
<proteinExistence type="predicted"/>
<dbReference type="GO" id="GO:0008270">
    <property type="term" value="F:zinc ion binding"/>
    <property type="evidence" value="ECO:0007669"/>
    <property type="project" value="UniProtKB-KW"/>
</dbReference>
<dbReference type="Pfam" id="PF01753">
    <property type="entry name" value="zf-MYND"/>
    <property type="match status" value="1"/>
</dbReference>
<dbReference type="EMBL" id="MCFG01000706">
    <property type="protein sequence ID" value="ORX57676.1"/>
    <property type="molecule type" value="Genomic_DNA"/>
</dbReference>
<dbReference type="Proteomes" id="UP000193944">
    <property type="component" value="Unassembled WGS sequence"/>
</dbReference>
<evidence type="ECO:0000256" key="4">
    <source>
        <dbReference type="PROSITE-ProRule" id="PRU00134"/>
    </source>
</evidence>
<reference evidence="7 8" key="1">
    <citation type="submission" date="2016-08" db="EMBL/GenBank/DDBJ databases">
        <title>A Parts List for Fungal Cellulosomes Revealed by Comparative Genomics.</title>
        <authorList>
            <consortium name="DOE Joint Genome Institute"/>
            <person name="Haitjema C.H."/>
            <person name="Gilmore S.P."/>
            <person name="Henske J.K."/>
            <person name="Solomon K.V."/>
            <person name="De Groot R."/>
            <person name="Kuo A."/>
            <person name="Mondo S.J."/>
            <person name="Salamov A.A."/>
            <person name="Labutti K."/>
            <person name="Zhao Z."/>
            <person name="Chiniquy J."/>
            <person name="Barry K."/>
            <person name="Brewer H.M."/>
            <person name="Purvine S.O."/>
            <person name="Wright A.T."/>
            <person name="Boxma B."/>
            <person name="Van Alen T."/>
            <person name="Hackstein J.H."/>
            <person name="Baker S.E."/>
            <person name="Grigoriev I.V."/>
            <person name="O'Malley M.A."/>
        </authorList>
    </citation>
    <scope>NUCLEOTIDE SEQUENCE [LARGE SCALE GENOMIC DNA]</scope>
    <source>
        <strain evidence="7 8">S4</strain>
    </source>
</reference>
<keyword evidence="3" id="KW-0862">Zinc</keyword>